<proteinExistence type="predicted"/>
<name>A0A2A2L5M2_9BILA</name>
<dbReference type="AlphaFoldDB" id="A0A2A2L5M2"/>
<accession>A0A2A2L5M2</accession>
<sequence length="77" mass="8549">MQAFDKKENGRRQRGNDAFVVQIRKAKTSKRANGGGPRRLPSTLAKDEAELGWSENQNGKNTVPKMDTEECQAKLGC</sequence>
<reference evidence="2 3" key="1">
    <citation type="journal article" date="2017" name="Curr. Biol.">
        <title>Genome architecture and evolution of a unichromosomal asexual nematode.</title>
        <authorList>
            <person name="Fradin H."/>
            <person name="Zegar C."/>
            <person name="Gutwein M."/>
            <person name="Lucas J."/>
            <person name="Kovtun M."/>
            <person name="Corcoran D."/>
            <person name="Baugh L.R."/>
            <person name="Kiontke K."/>
            <person name="Gunsalus K."/>
            <person name="Fitch D.H."/>
            <person name="Piano F."/>
        </authorList>
    </citation>
    <scope>NUCLEOTIDE SEQUENCE [LARGE SCALE GENOMIC DNA]</scope>
    <source>
        <strain evidence="2">PF1309</strain>
    </source>
</reference>
<protein>
    <submittedName>
        <fullName evidence="2">Uncharacterized protein</fullName>
    </submittedName>
</protein>
<organism evidence="2 3">
    <name type="scientific">Diploscapter pachys</name>
    <dbReference type="NCBI Taxonomy" id="2018661"/>
    <lineage>
        <taxon>Eukaryota</taxon>
        <taxon>Metazoa</taxon>
        <taxon>Ecdysozoa</taxon>
        <taxon>Nematoda</taxon>
        <taxon>Chromadorea</taxon>
        <taxon>Rhabditida</taxon>
        <taxon>Rhabditina</taxon>
        <taxon>Rhabditomorpha</taxon>
        <taxon>Rhabditoidea</taxon>
        <taxon>Rhabditidae</taxon>
        <taxon>Diploscapter</taxon>
    </lineage>
</organism>
<evidence type="ECO:0000313" key="2">
    <source>
        <dbReference type="EMBL" id="PAV81546.1"/>
    </source>
</evidence>
<evidence type="ECO:0000256" key="1">
    <source>
        <dbReference type="SAM" id="MobiDB-lite"/>
    </source>
</evidence>
<dbReference type="EMBL" id="LIAE01007156">
    <property type="protein sequence ID" value="PAV81546.1"/>
    <property type="molecule type" value="Genomic_DNA"/>
</dbReference>
<dbReference type="Proteomes" id="UP000218231">
    <property type="component" value="Unassembled WGS sequence"/>
</dbReference>
<keyword evidence="3" id="KW-1185">Reference proteome</keyword>
<gene>
    <name evidence="2" type="ORF">WR25_10229</name>
</gene>
<evidence type="ECO:0000313" key="3">
    <source>
        <dbReference type="Proteomes" id="UP000218231"/>
    </source>
</evidence>
<comment type="caution">
    <text evidence="2">The sequence shown here is derived from an EMBL/GenBank/DDBJ whole genome shotgun (WGS) entry which is preliminary data.</text>
</comment>
<feature type="region of interest" description="Disordered" evidence="1">
    <location>
        <begin position="25"/>
        <end position="66"/>
    </location>
</feature>